<dbReference type="InterPro" id="IPR029759">
    <property type="entry name" value="GPX_AS"/>
</dbReference>
<evidence type="ECO:0000256" key="4">
    <source>
        <dbReference type="RuleBase" id="RU000499"/>
    </source>
</evidence>
<evidence type="ECO:0000259" key="5">
    <source>
        <dbReference type="PROSITE" id="PS51352"/>
    </source>
</evidence>
<dbReference type="PROSITE" id="PS51355">
    <property type="entry name" value="GLUTATHIONE_PEROXID_3"/>
    <property type="match status" value="1"/>
</dbReference>
<proteinExistence type="inferred from homology"/>
<dbReference type="GO" id="GO:0034599">
    <property type="term" value="P:cellular response to oxidative stress"/>
    <property type="evidence" value="ECO:0007669"/>
    <property type="project" value="TreeGrafter"/>
</dbReference>
<evidence type="ECO:0000256" key="3">
    <source>
        <dbReference type="ARBA" id="ARBA00023002"/>
    </source>
</evidence>
<sequence>MEKRWIGVMIIGFLMISTLVCNGQNKQNQEAKEALTDKPDREPSATYRTLHDFTVKDIDGNEFDLATLKGKKVLVVNVASRCGLTPQYEELQKLYSIYQDKGFTLIGFPANNFNGQEPGTNEEIKEFCTGNYGVTFPMMAKISVKGEDMAPLYRWLTQKAENGVMDQEVTWNFQKFMIDEEGRLVDVVMPRESPLSDKIVEWIRQD</sequence>
<dbReference type="CDD" id="cd00340">
    <property type="entry name" value="GSH_Peroxidase"/>
    <property type="match status" value="1"/>
</dbReference>
<dbReference type="PATRIC" id="fig|294710.3.peg.707"/>
<feature type="domain" description="Thioredoxin" evidence="5">
    <location>
        <begin position="44"/>
        <end position="206"/>
    </location>
</feature>
<dbReference type="Gene3D" id="3.40.30.10">
    <property type="entry name" value="Glutaredoxin"/>
    <property type="match status" value="1"/>
</dbReference>
<dbReference type="InterPro" id="IPR013766">
    <property type="entry name" value="Thioredoxin_domain"/>
</dbReference>
<dbReference type="EMBL" id="LGGN01000060">
    <property type="protein sequence ID" value="KUK78197.1"/>
    <property type="molecule type" value="Genomic_DNA"/>
</dbReference>
<dbReference type="PROSITE" id="PS00460">
    <property type="entry name" value="GLUTATHIONE_PEROXID_1"/>
    <property type="match status" value="1"/>
</dbReference>
<dbReference type="FunFam" id="3.40.30.10:FF:000010">
    <property type="entry name" value="Glutathione peroxidase"/>
    <property type="match status" value="1"/>
</dbReference>
<evidence type="ECO:0000256" key="1">
    <source>
        <dbReference type="ARBA" id="ARBA00006926"/>
    </source>
</evidence>
<dbReference type="PROSITE" id="PS51352">
    <property type="entry name" value="THIOREDOXIN_2"/>
    <property type="match status" value="1"/>
</dbReference>
<protein>
    <recommendedName>
        <fullName evidence="4">Glutathione peroxidase</fullName>
    </recommendedName>
</protein>
<reference evidence="7" key="1">
    <citation type="journal article" date="2015" name="MBio">
        <title>Genome-Resolved Metagenomic Analysis Reveals Roles for Candidate Phyla and Other Microbial Community Members in Biogeochemical Transformations in Oil Reservoirs.</title>
        <authorList>
            <person name="Hu P."/>
            <person name="Tom L."/>
            <person name="Singh A."/>
            <person name="Thomas B.C."/>
            <person name="Baker B.J."/>
            <person name="Piceno Y.M."/>
            <person name="Andersen G.L."/>
            <person name="Banfield J.F."/>
        </authorList>
    </citation>
    <scope>NUCLEOTIDE SEQUENCE [LARGE SCALE GENOMIC DNA]</scope>
</reference>
<dbReference type="GO" id="GO:0004601">
    <property type="term" value="F:peroxidase activity"/>
    <property type="evidence" value="ECO:0007669"/>
    <property type="project" value="UniProtKB-KW"/>
</dbReference>
<name>A0A101HJX4_9BACT</name>
<evidence type="ECO:0000313" key="6">
    <source>
        <dbReference type="EMBL" id="KUK78197.1"/>
    </source>
</evidence>
<dbReference type="PANTHER" id="PTHR11592:SF78">
    <property type="entry name" value="GLUTATHIONE PEROXIDASE"/>
    <property type="match status" value="1"/>
</dbReference>
<gene>
    <name evidence="6" type="ORF">XD92_0460</name>
</gene>
<dbReference type="InterPro" id="IPR000889">
    <property type="entry name" value="Glutathione_peroxidase"/>
</dbReference>
<dbReference type="AlphaFoldDB" id="A0A101HJX4"/>
<comment type="similarity">
    <text evidence="1 4">Belongs to the glutathione peroxidase family.</text>
</comment>
<dbReference type="Proteomes" id="UP000053860">
    <property type="component" value="Unassembled WGS sequence"/>
</dbReference>
<evidence type="ECO:0000256" key="2">
    <source>
        <dbReference type="ARBA" id="ARBA00022559"/>
    </source>
</evidence>
<keyword evidence="2 4" id="KW-0575">Peroxidase</keyword>
<dbReference type="InterPro" id="IPR036249">
    <property type="entry name" value="Thioredoxin-like_sf"/>
</dbReference>
<dbReference type="PRINTS" id="PR01011">
    <property type="entry name" value="GLUTPROXDASE"/>
</dbReference>
<accession>A0A101HJX4</accession>
<dbReference type="SUPFAM" id="SSF52833">
    <property type="entry name" value="Thioredoxin-like"/>
    <property type="match status" value="1"/>
</dbReference>
<evidence type="ECO:0000313" key="7">
    <source>
        <dbReference type="Proteomes" id="UP000053860"/>
    </source>
</evidence>
<keyword evidence="3 4" id="KW-0560">Oxidoreductase</keyword>
<comment type="caution">
    <text evidence="6">The sequence shown here is derived from an EMBL/GenBank/DDBJ whole genome shotgun (WGS) entry which is preliminary data.</text>
</comment>
<organism evidence="6 7">
    <name type="scientific">Proteiniphilum acetatigenes</name>
    <dbReference type="NCBI Taxonomy" id="294710"/>
    <lineage>
        <taxon>Bacteria</taxon>
        <taxon>Pseudomonadati</taxon>
        <taxon>Bacteroidota</taxon>
        <taxon>Bacteroidia</taxon>
        <taxon>Bacteroidales</taxon>
        <taxon>Dysgonomonadaceae</taxon>
        <taxon>Proteiniphilum</taxon>
    </lineage>
</organism>
<dbReference type="PANTHER" id="PTHR11592">
    <property type="entry name" value="GLUTATHIONE PEROXIDASE"/>
    <property type="match status" value="1"/>
</dbReference>
<dbReference type="Pfam" id="PF00255">
    <property type="entry name" value="GSHPx"/>
    <property type="match status" value="1"/>
</dbReference>